<keyword evidence="3 6" id="KW-0597">Phosphoprotein</keyword>
<dbReference type="SMART" id="SM00387">
    <property type="entry name" value="HATPase_c"/>
    <property type="match status" value="1"/>
</dbReference>
<accession>A0AA96WDA8</accession>
<dbReference type="InterPro" id="IPR004358">
    <property type="entry name" value="Sig_transdc_His_kin-like_C"/>
</dbReference>
<evidence type="ECO:0000256" key="5">
    <source>
        <dbReference type="ARBA" id="ARBA00023012"/>
    </source>
</evidence>
<keyword evidence="4" id="KW-0418">Kinase</keyword>
<dbReference type="Pfam" id="PF00072">
    <property type="entry name" value="Response_reg"/>
    <property type="match status" value="1"/>
</dbReference>
<dbReference type="Gene3D" id="3.30.565.10">
    <property type="entry name" value="Histidine kinase-like ATPase, C-terminal domain"/>
    <property type="match status" value="1"/>
</dbReference>
<dbReference type="PROSITE" id="PS50110">
    <property type="entry name" value="RESPONSE_REGULATORY"/>
    <property type="match status" value="1"/>
</dbReference>
<dbReference type="EC" id="2.7.13.3" evidence="2"/>
<dbReference type="PANTHER" id="PTHR43547:SF2">
    <property type="entry name" value="HYBRID SIGNAL TRANSDUCTION HISTIDINE KINASE C"/>
    <property type="match status" value="1"/>
</dbReference>
<dbReference type="AlphaFoldDB" id="A0AA96WDA8"/>
<keyword evidence="5" id="KW-0902">Two-component regulatory system</keyword>
<evidence type="ECO:0000256" key="1">
    <source>
        <dbReference type="ARBA" id="ARBA00000085"/>
    </source>
</evidence>
<dbReference type="Pfam" id="PF02518">
    <property type="entry name" value="HATPase_c"/>
    <property type="match status" value="1"/>
</dbReference>
<dbReference type="RefSeq" id="WP_316433891.1">
    <property type="nucleotide sequence ID" value="NZ_CP053586.1"/>
</dbReference>
<dbReference type="InterPro" id="IPR003594">
    <property type="entry name" value="HATPase_dom"/>
</dbReference>
<proteinExistence type="predicted"/>
<dbReference type="PROSITE" id="PS50109">
    <property type="entry name" value="HIS_KIN"/>
    <property type="match status" value="1"/>
</dbReference>
<dbReference type="SMART" id="SM00448">
    <property type="entry name" value="REC"/>
    <property type="match status" value="1"/>
</dbReference>
<feature type="domain" description="Response regulatory" evidence="8">
    <location>
        <begin position="10"/>
        <end position="126"/>
    </location>
</feature>
<dbReference type="InterPro" id="IPR003661">
    <property type="entry name" value="HisK_dim/P_dom"/>
</dbReference>
<dbReference type="CDD" id="cd00082">
    <property type="entry name" value="HisKA"/>
    <property type="match status" value="1"/>
</dbReference>
<keyword evidence="4" id="KW-0808">Transferase</keyword>
<sequence>MDQQTQTQMNILVVDDTPDSLRLLVGILSEQGYKVRAAPNGRLALSAAQKLPPDLILLDINMPEMDGYEVCRRFKADERTSHIPVIFLSAWSDVFDKVKAFAVGGVDYITKPFQIEEAIARIKTHLTICSLQTKLQQKNEDLIRTLNQLKTTQSQLIQAEKMAALGQLVANVAHEINTPLGAIRSSAEIVNHVLTQNLEQFTRVLQAIDPDHWQLFFALLHQSLESMPLLTGLSSREKRQFKRLLMQKLEACAIADADVVADTLVDIGIYENIDPFLALLRHPHSRQILDTVYQLASLQKSTRTILTATDRAARTVLALKRYVHQDASGRKTETDVVEGIETALTLHLNQIKRGVEVVKNYGDFPTILAFPDELNQVWTNLLSNALYGMDYRGILTITVTRTEDDIRVDITDTGKGIPPELQARIFDPFFTTKPKGEGSGLGLSIVKKIVERHAGRIEVESQPGQTTFSVFLPLEFSEAVAESPQTVF</sequence>
<dbReference type="SUPFAM" id="SSF52172">
    <property type="entry name" value="CheY-like"/>
    <property type="match status" value="1"/>
</dbReference>
<name>A0AA96WDA8_9CYAN</name>
<evidence type="ECO:0000256" key="3">
    <source>
        <dbReference type="ARBA" id="ARBA00022553"/>
    </source>
</evidence>
<evidence type="ECO:0000259" key="8">
    <source>
        <dbReference type="PROSITE" id="PS50110"/>
    </source>
</evidence>
<gene>
    <name evidence="9" type="ORF">HJG54_05925</name>
</gene>
<feature type="modified residue" description="4-aspartylphosphate" evidence="6">
    <location>
        <position position="59"/>
    </location>
</feature>
<dbReference type="SUPFAM" id="SSF55874">
    <property type="entry name" value="ATPase domain of HSP90 chaperone/DNA topoisomerase II/histidine kinase"/>
    <property type="match status" value="1"/>
</dbReference>
<dbReference type="Pfam" id="PF00512">
    <property type="entry name" value="HisKA"/>
    <property type="match status" value="1"/>
</dbReference>
<dbReference type="InterPro" id="IPR036097">
    <property type="entry name" value="HisK_dim/P_sf"/>
</dbReference>
<protein>
    <recommendedName>
        <fullName evidence="2">histidine kinase</fullName>
        <ecNumber evidence="2">2.7.13.3</ecNumber>
    </recommendedName>
</protein>
<dbReference type="InterPro" id="IPR005467">
    <property type="entry name" value="His_kinase_dom"/>
</dbReference>
<dbReference type="InterPro" id="IPR036890">
    <property type="entry name" value="HATPase_C_sf"/>
</dbReference>
<evidence type="ECO:0000256" key="4">
    <source>
        <dbReference type="ARBA" id="ARBA00022777"/>
    </source>
</evidence>
<dbReference type="PANTHER" id="PTHR43547">
    <property type="entry name" value="TWO-COMPONENT HISTIDINE KINASE"/>
    <property type="match status" value="1"/>
</dbReference>
<evidence type="ECO:0000256" key="6">
    <source>
        <dbReference type="PROSITE-ProRule" id="PRU00169"/>
    </source>
</evidence>
<dbReference type="Gene3D" id="1.10.287.130">
    <property type="match status" value="1"/>
</dbReference>
<dbReference type="InterPro" id="IPR011006">
    <property type="entry name" value="CheY-like_superfamily"/>
</dbReference>
<dbReference type="InterPro" id="IPR001789">
    <property type="entry name" value="Sig_transdc_resp-reg_receiver"/>
</dbReference>
<evidence type="ECO:0000256" key="2">
    <source>
        <dbReference type="ARBA" id="ARBA00012438"/>
    </source>
</evidence>
<evidence type="ECO:0000259" key="7">
    <source>
        <dbReference type="PROSITE" id="PS50109"/>
    </source>
</evidence>
<dbReference type="GO" id="GO:0000155">
    <property type="term" value="F:phosphorelay sensor kinase activity"/>
    <property type="evidence" value="ECO:0007669"/>
    <property type="project" value="InterPro"/>
</dbReference>
<dbReference type="PRINTS" id="PR00344">
    <property type="entry name" value="BCTRLSENSOR"/>
</dbReference>
<dbReference type="EMBL" id="CP053586">
    <property type="protein sequence ID" value="WNZ22445.1"/>
    <property type="molecule type" value="Genomic_DNA"/>
</dbReference>
<dbReference type="Gene3D" id="3.40.50.2300">
    <property type="match status" value="1"/>
</dbReference>
<organism evidence="9">
    <name type="scientific">Leptolyngbya sp. NK1-12</name>
    <dbReference type="NCBI Taxonomy" id="2547451"/>
    <lineage>
        <taxon>Bacteria</taxon>
        <taxon>Bacillati</taxon>
        <taxon>Cyanobacteriota</taxon>
        <taxon>Cyanophyceae</taxon>
        <taxon>Leptolyngbyales</taxon>
        <taxon>Leptolyngbyaceae</taxon>
        <taxon>Leptolyngbya group</taxon>
        <taxon>Leptolyngbya</taxon>
    </lineage>
</organism>
<evidence type="ECO:0000313" key="9">
    <source>
        <dbReference type="EMBL" id="WNZ22445.1"/>
    </source>
</evidence>
<feature type="domain" description="Histidine kinase" evidence="7">
    <location>
        <begin position="171"/>
        <end position="476"/>
    </location>
</feature>
<dbReference type="CDD" id="cd19920">
    <property type="entry name" value="REC_PA4781-like"/>
    <property type="match status" value="1"/>
</dbReference>
<dbReference type="SUPFAM" id="SSF47384">
    <property type="entry name" value="Homodimeric domain of signal transducing histidine kinase"/>
    <property type="match status" value="1"/>
</dbReference>
<reference evidence="9" key="1">
    <citation type="submission" date="2020-05" db="EMBL/GenBank/DDBJ databases">
        <authorList>
            <person name="Zhu T."/>
            <person name="Keshari N."/>
            <person name="Lu X."/>
        </authorList>
    </citation>
    <scope>NUCLEOTIDE SEQUENCE</scope>
    <source>
        <strain evidence="9">NK1-12</strain>
    </source>
</reference>
<comment type="catalytic activity">
    <reaction evidence="1">
        <text>ATP + protein L-histidine = ADP + protein N-phospho-L-histidine.</text>
        <dbReference type="EC" id="2.7.13.3"/>
    </reaction>
</comment>